<dbReference type="AlphaFoldDB" id="A0A2P5EQ83"/>
<keyword evidence="2" id="KW-1185">Reference proteome</keyword>
<accession>A0A2P5EQ83</accession>
<organism evidence="1 2">
    <name type="scientific">Trema orientale</name>
    <name type="common">Charcoal tree</name>
    <name type="synonym">Celtis orientalis</name>
    <dbReference type="NCBI Taxonomy" id="63057"/>
    <lineage>
        <taxon>Eukaryota</taxon>
        <taxon>Viridiplantae</taxon>
        <taxon>Streptophyta</taxon>
        <taxon>Embryophyta</taxon>
        <taxon>Tracheophyta</taxon>
        <taxon>Spermatophyta</taxon>
        <taxon>Magnoliopsida</taxon>
        <taxon>eudicotyledons</taxon>
        <taxon>Gunneridae</taxon>
        <taxon>Pentapetalae</taxon>
        <taxon>rosids</taxon>
        <taxon>fabids</taxon>
        <taxon>Rosales</taxon>
        <taxon>Cannabaceae</taxon>
        <taxon>Trema</taxon>
    </lineage>
</organism>
<evidence type="ECO:0000313" key="1">
    <source>
        <dbReference type="EMBL" id="PON87707.1"/>
    </source>
</evidence>
<dbReference type="InParanoid" id="A0A2P5EQ83"/>
<dbReference type="Proteomes" id="UP000237000">
    <property type="component" value="Unassembled WGS sequence"/>
</dbReference>
<protein>
    <submittedName>
        <fullName evidence="1">Uncharacterized protein</fullName>
    </submittedName>
</protein>
<evidence type="ECO:0000313" key="2">
    <source>
        <dbReference type="Proteomes" id="UP000237000"/>
    </source>
</evidence>
<name>A0A2P5EQ83_TREOI</name>
<comment type="caution">
    <text evidence="1">The sequence shown here is derived from an EMBL/GenBank/DDBJ whole genome shotgun (WGS) entry which is preliminary data.</text>
</comment>
<dbReference type="EMBL" id="JXTC01000114">
    <property type="protein sequence ID" value="PON87707.1"/>
    <property type="molecule type" value="Genomic_DNA"/>
</dbReference>
<gene>
    <name evidence="1" type="ORF">TorRG33x02_165510</name>
</gene>
<reference evidence="2" key="1">
    <citation type="submission" date="2016-06" db="EMBL/GenBank/DDBJ databases">
        <title>Parallel loss of symbiosis genes in relatives of nitrogen-fixing non-legume Parasponia.</title>
        <authorList>
            <person name="Van Velzen R."/>
            <person name="Holmer R."/>
            <person name="Bu F."/>
            <person name="Rutten L."/>
            <person name="Van Zeijl A."/>
            <person name="Liu W."/>
            <person name="Santuari L."/>
            <person name="Cao Q."/>
            <person name="Sharma T."/>
            <person name="Shen D."/>
            <person name="Roswanjaya Y."/>
            <person name="Wardhani T."/>
            <person name="Kalhor M.S."/>
            <person name="Jansen J."/>
            <person name="Van den Hoogen J."/>
            <person name="Gungor B."/>
            <person name="Hartog M."/>
            <person name="Hontelez J."/>
            <person name="Verver J."/>
            <person name="Yang W.-C."/>
            <person name="Schijlen E."/>
            <person name="Repin R."/>
            <person name="Schilthuizen M."/>
            <person name="Schranz E."/>
            <person name="Heidstra R."/>
            <person name="Miyata K."/>
            <person name="Fedorova E."/>
            <person name="Kohlen W."/>
            <person name="Bisseling T."/>
            <person name="Smit S."/>
            <person name="Geurts R."/>
        </authorList>
    </citation>
    <scope>NUCLEOTIDE SEQUENCE [LARGE SCALE GENOMIC DNA]</scope>
    <source>
        <strain evidence="2">cv. RG33-2</strain>
    </source>
</reference>
<proteinExistence type="predicted"/>
<dbReference type="OrthoDB" id="2272416at2759"/>
<sequence length="228" mass="26092">MSVAEYICKFNELSRYTLHMVATNELKVDQFMQDLIKTIVRDLKSDGIRGVPFAQIVDRALDTEQEEKDVLDEEKIRRKRQAREMQRGFRLSFQRNRGGQIQKKATGKLYAMAETDVRNETQADPSVITELLRLRPPFSIGALADISIFDREVQFREWQNENSVDSYSQPIFLYILFEDAYSSQCPPPCSVDNAETGFDCDSTSVLLTLAIPVDSFLQDLLFLDAGTL</sequence>